<gene>
    <name evidence="5" type="ORF">GF339_05420</name>
</gene>
<dbReference type="AlphaFoldDB" id="A0A9D5JTM5"/>
<name>A0A9D5JTM5_9BACT</name>
<dbReference type="InterPro" id="IPR029044">
    <property type="entry name" value="Nucleotide-diphossugar_trans"/>
</dbReference>
<reference evidence="5" key="1">
    <citation type="submission" date="2019-11" db="EMBL/GenBank/DDBJ databases">
        <title>Microbial mats filling the niche in hypersaline microbial mats.</title>
        <authorList>
            <person name="Wong H.L."/>
            <person name="Macleod F.I."/>
            <person name="White R.A. III"/>
            <person name="Burns B.P."/>
        </authorList>
    </citation>
    <scope>NUCLEOTIDE SEQUENCE</scope>
    <source>
        <strain evidence="5">Rbin_158</strain>
    </source>
</reference>
<evidence type="ECO:0000256" key="3">
    <source>
        <dbReference type="ARBA" id="ARBA00022679"/>
    </source>
</evidence>
<comment type="caution">
    <text evidence="5">The sequence shown here is derived from an EMBL/GenBank/DDBJ whole genome shotgun (WGS) entry which is preliminary data.</text>
</comment>
<evidence type="ECO:0000256" key="2">
    <source>
        <dbReference type="ARBA" id="ARBA00022676"/>
    </source>
</evidence>
<dbReference type="EMBL" id="WJJP01000170">
    <property type="protein sequence ID" value="MBD3324002.1"/>
    <property type="molecule type" value="Genomic_DNA"/>
</dbReference>
<dbReference type="InterPro" id="IPR001173">
    <property type="entry name" value="Glyco_trans_2-like"/>
</dbReference>
<dbReference type="PANTHER" id="PTHR43685">
    <property type="entry name" value="GLYCOSYLTRANSFERASE"/>
    <property type="match status" value="1"/>
</dbReference>
<evidence type="ECO:0000256" key="1">
    <source>
        <dbReference type="ARBA" id="ARBA00006739"/>
    </source>
</evidence>
<organism evidence="5 6">
    <name type="scientific">candidate division KSB3 bacterium</name>
    <dbReference type="NCBI Taxonomy" id="2044937"/>
    <lineage>
        <taxon>Bacteria</taxon>
        <taxon>candidate division KSB3</taxon>
    </lineage>
</organism>
<feature type="domain" description="Glycosyltransferase 2-like" evidence="4">
    <location>
        <begin position="46"/>
        <end position="174"/>
    </location>
</feature>
<dbReference type="Proteomes" id="UP000649604">
    <property type="component" value="Unassembled WGS sequence"/>
</dbReference>
<keyword evidence="2" id="KW-0328">Glycosyltransferase</keyword>
<dbReference type="GO" id="GO:0016757">
    <property type="term" value="F:glycosyltransferase activity"/>
    <property type="evidence" value="ECO:0007669"/>
    <property type="project" value="UniProtKB-KW"/>
</dbReference>
<dbReference type="Gene3D" id="3.90.550.10">
    <property type="entry name" value="Spore Coat Polysaccharide Biosynthesis Protein SpsA, Chain A"/>
    <property type="match status" value="1"/>
</dbReference>
<proteinExistence type="inferred from homology"/>
<dbReference type="Pfam" id="PF00535">
    <property type="entry name" value="Glycos_transf_2"/>
    <property type="match status" value="1"/>
</dbReference>
<evidence type="ECO:0000313" key="5">
    <source>
        <dbReference type="EMBL" id="MBD3324002.1"/>
    </source>
</evidence>
<dbReference type="SUPFAM" id="SSF53448">
    <property type="entry name" value="Nucleotide-diphospho-sugar transferases"/>
    <property type="match status" value="1"/>
</dbReference>
<dbReference type="InterPro" id="IPR050834">
    <property type="entry name" value="Glycosyltransf_2"/>
</dbReference>
<sequence>MPLMKPNIRWNASLLKSQKLACTLRIRRCVGEKSGRRLSLMRPEISVLMSVYNGERYLSEAVESILRQTFSDFEYIIFDDGSTDRSWDILTKYAGQDQRIRLFRNATNLGLTKTLNKGLTLARGTYIARQDADDISLSERFAQQVAYMEAHPSVALVSTGVQYIHEHASQQWVDMPPHDPLMLRWLLLFWNPIKHSTVLWRRELVTSRVGHYNPSFVYAQDYDLWVRMAEHLSIATLPLVLVTMRWHDEAISVANITPQDAFGIQIIRHQLRRYFPHTYFTEQEVTQLRCIPQQKDGYHSTYLWQLTSSQLEQAGRLYFQLWKQFRKVEGVSKNDPQRWVLLHHKIEQDLVALLRYCKHRKWLRSGARLIRLYLQSSPQRAGSFGAMLLRRFWSSVPRSECV</sequence>
<evidence type="ECO:0000313" key="6">
    <source>
        <dbReference type="Proteomes" id="UP000649604"/>
    </source>
</evidence>
<accession>A0A9D5JTM5</accession>
<evidence type="ECO:0000259" key="4">
    <source>
        <dbReference type="Pfam" id="PF00535"/>
    </source>
</evidence>
<dbReference type="PANTHER" id="PTHR43685:SF5">
    <property type="entry name" value="GLYCOSYLTRANSFERASE EPSE-RELATED"/>
    <property type="match status" value="1"/>
</dbReference>
<protein>
    <submittedName>
        <fullName evidence="5">Glycosyltransferase</fullName>
    </submittedName>
</protein>
<comment type="similarity">
    <text evidence="1">Belongs to the glycosyltransferase 2 family.</text>
</comment>
<keyword evidence="3" id="KW-0808">Transferase</keyword>